<feature type="region of interest" description="Disordered" evidence="1">
    <location>
        <begin position="1"/>
        <end position="34"/>
    </location>
</feature>
<dbReference type="Proteomes" id="UP000733379">
    <property type="component" value="Unassembled WGS sequence"/>
</dbReference>
<dbReference type="PRINTS" id="PR00413">
    <property type="entry name" value="HADHALOGNASE"/>
</dbReference>
<name>A0ABS6AVV0_9NOCA</name>
<dbReference type="SFLD" id="SFLDS00003">
    <property type="entry name" value="Haloacid_Dehalogenase"/>
    <property type="match status" value="1"/>
</dbReference>
<dbReference type="CDD" id="cd07505">
    <property type="entry name" value="HAD_BPGM-like"/>
    <property type="match status" value="1"/>
</dbReference>
<organism evidence="2 3">
    <name type="scientific">Nocardia albiluteola</name>
    <dbReference type="NCBI Taxonomy" id="2842303"/>
    <lineage>
        <taxon>Bacteria</taxon>
        <taxon>Bacillati</taxon>
        <taxon>Actinomycetota</taxon>
        <taxon>Actinomycetes</taxon>
        <taxon>Mycobacteriales</taxon>
        <taxon>Nocardiaceae</taxon>
        <taxon>Nocardia</taxon>
    </lineage>
</organism>
<dbReference type="Pfam" id="PF00702">
    <property type="entry name" value="Hydrolase"/>
    <property type="match status" value="1"/>
</dbReference>
<dbReference type="Gene3D" id="3.40.50.1000">
    <property type="entry name" value="HAD superfamily/HAD-like"/>
    <property type="match status" value="1"/>
</dbReference>
<accession>A0ABS6AVV0</accession>
<dbReference type="NCBIfam" id="TIGR01509">
    <property type="entry name" value="HAD-SF-IA-v3"/>
    <property type="match status" value="1"/>
</dbReference>
<protein>
    <submittedName>
        <fullName evidence="2">HAD family phosphatase</fullName>
    </submittedName>
</protein>
<dbReference type="Gene3D" id="1.10.150.240">
    <property type="entry name" value="Putative phosphatase, domain 2"/>
    <property type="match status" value="1"/>
</dbReference>
<dbReference type="EMBL" id="JAHKNI010000003">
    <property type="protein sequence ID" value="MBU3062018.1"/>
    <property type="molecule type" value="Genomic_DNA"/>
</dbReference>
<dbReference type="SUPFAM" id="SSF56784">
    <property type="entry name" value="HAD-like"/>
    <property type="match status" value="1"/>
</dbReference>
<keyword evidence="3" id="KW-1185">Reference proteome</keyword>
<dbReference type="InterPro" id="IPR006439">
    <property type="entry name" value="HAD-SF_hydro_IA"/>
</dbReference>
<dbReference type="PANTHER" id="PTHR18901">
    <property type="entry name" value="2-DEOXYGLUCOSE-6-PHOSPHATE PHOSPHATASE 2"/>
    <property type="match status" value="1"/>
</dbReference>
<dbReference type="InterPro" id="IPR036412">
    <property type="entry name" value="HAD-like_sf"/>
</dbReference>
<evidence type="ECO:0000313" key="2">
    <source>
        <dbReference type="EMBL" id="MBU3062018.1"/>
    </source>
</evidence>
<gene>
    <name evidence="2" type="ORF">KO481_10840</name>
</gene>
<dbReference type="InterPro" id="IPR023214">
    <property type="entry name" value="HAD_sf"/>
</dbReference>
<comment type="caution">
    <text evidence="2">The sequence shown here is derived from an EMBL/GenBank/DDBJ whole genome shotgun (WGS) entry which is preliminary data.</text>
</comment>
<evidence type="ECO:0000256" key="1">
    <source>
        <dbReference type="SAM" id="MobiDB-lite"/>
    </source>
</evidence>
<evidence type="ECO:0000313" key="3">
    <source>
        <dbReference type="Proteomes" id="UP000733379"/>
    </source>
</evidence>
<reference evidence="2 3" key="1">
    <citation type="submission" date="2021-06" db="EMBL/GenBank/DDBJ databases">
        <title>Actinomycetes sequencing.</title>
        <authorList>
            <person name="Shan Q."/>
        </authorList>
    </citation>
    <scope>NUCLEOTIDE SEQUENCE [LARGE SCALE GENOMIC DNA]</scope>
    <source>
        <strain evidence="2 3">NEAU-G5</strain>
    </source>
</reference>
<sequence length="264" mass="27780">MSISTEGSRRVNGVPEFDTAAASGTSSLVGPTDSDVRVSVHSGDGELRAVLWDMDGTLLDSEKLWDIGVRELSVELGGEMTEQTRHALIGAAAPNALRIIFEGLGLEPDPAAMAEAGRWLERRVMDLMSGSIPWRPGAPEALAAVRAAGLATGLVTNTKRSVTELCLNTLGREYFDVTVCGDEVERGKPAPDPYLRAAELLGVPAARCVAIEDSVTGSASAAAAGCAVLVVPCEIPVPPRPGYSFRDSLIGLTIDDLRALRRSV</sequence>
<proteinExistence type="predicted"/>
<dbReference type="InterPro" id="IPR023198">
    <property type="entry name" value="PGP-like_dom2"/>
</dbReference>
<dbReference type="PANTHER" id="PTHR18901:SF38">
    <property type="entry name" value="PSEUDOURIDINE-5'-PHOSPHATASE"/>
    <property type="match status" value="1"/>
</dbReference>
<dbReference type="SFLD" id="SFLDG01129">
    <property type="entry name" value="C1.5:_HAD__Beta-PGM__Phosphata"/>
    <property type="match status" value="1"/>
</dbReference>